<dbReference type="EMBL" id="FMJD01000008">
    <property type="protein sequence ID" value="SCM76399.1"/>
    <property type="molecule type" value="Genomic_DNA"/>
</dbReference>
<feature type="domain" description="ABC transmembrane type-1" evidence="8">
    <location>
        <begin position="80"/>
        <end position="269"/>
    </location>
</feature>
<evidence type="ECO:0000256" key="3">
    <source>
        <dbReference type="ARBA" id="ARBA00022475"/>
    </source>
</evidence>
<gene>
    <name evidence="9" type="primary">dppC</name>
    <name evidence="9" type="ORF">KL86PLE_40204</name>
</gene>
<dbReference type="Gene3D" id="1.10.3720.10">
    <property type="entry name" value="MetI-like"/>
    <property type="match status" value="1"/>
</dbReference>
<feature type="transmembrane region" description="Helical" evidence="7">
    <location>
        <begin position="205"/>
        <end position="226"/>
    </location>
</feature>
<dbReference type="PANTHER" id="PTHR43386">
    <property type="entry name" value="OLIGOPEPTIDE TRANSPORT SYSTEM PERMEASE PROTEIN APPC"/>
    <property type="match status" value="1"/>
</dbReference>
<feature type="transmembrane region" description="Helical" evidence="7">
    <location>
        <begin position="21"/>
        <end position="41"/>
    </location>
</feature>
<evidence type="ECO:0000259" key="8">
    <source>
        <dbReference type="PROSITE" id="PS50928"/>
    </source>
</evidence>
<dbReference type="SUPFAM" id="SSF161098">
    <property type="entry name" value="MetI-like"/>
    <property type="match status" value="1"/>
</dbReference>
<evidence type="ECO:0000256" key="5">
    <source>
        <dbReference type="ARBA" id="ARBA00022989"/>
    </source>
</evidence>
<keyword evidence="3" id="KW-1003">Cell membrane</keyword>
<name>A0A212LG88_9HYPH</name>
<dbReference type="InterPro" id="IPR035906">
    <property type="entry name" value="MetI-like_sf"/>
</dbReference>
<dbReference type="InterPro" id="IPR050366">
    <property type="entry name" value="BP-dependent_transpt_permease"/>
</dbReference>
<keyword evidence="6 7" id="KW-0472">Membrane</keyword>
<protein>
    <submittedName>
        <fullName evidence="9">Dipeptide transport system permease protein DppC</fullName>
    </submittedName>
</protein>
<evidence type="ECO:0000256" key="1">
    <source>
        <dbReference type="ARBA" id="ARBA00004651"/>
    </source>
</evidence>
<keyword evidence="5 7" id="KW-1133">Transmembrane helix</keyword>
<comment type="similarity">
    <text evidence="7">Belongs to the binding-protein-dependent transport system permease family.</text>
</comment>
<feature type="transmembrane region" description="Helical" evidence="7">
    <location>
        <begin position="128"/>
        <end position="154"/>
    </location>
</feature>
<dbReference type="Pfam" id="PF00528">
    <property type="entry name" value="BPD_transp_1"/>
    <property type="match status" value="1"/>
</dbReference>
<evidence type="ECO:0000256" key="6">
    <source>
        <dbReference type="ARBA" id="ARBA00023136"/>
    </source>
</evidence>
<dbReference type="GO" id="GO:0005886">
    <property type="term" value="C:plasma membrane"/>
    <property type="evidence" value="ECO:0007669"/>
    <property type="project" value="UniProtKB-SubCell"/>
</dbReference>
<proteinExistence type="inferred from homology"/>
<keyword evidence="2 7" id="KW-0813">Transport</keyword>
<organism evidence="9">
    <name type="scientific">uncultured Pleomorphomonas sp</name>
    <dbReference type="NCBI Taxonomy" id="442121"/>
    <lineage>
        <taxon>Bacteria</taxon>
        <taxon>Pseudomonadati</taxon>
        <taxon>Pseudomonadota</taxon>
        <taxon>Alphaproteobacteria</taxon>
        <taxon>Hyphomicrobiales</taxon>
        <taxon>Pleomorphomonadaceae</taxon>
        <taxon>Pleomorphomonas</taxon>
        <taxon>environmental samples</taxon>
    </lineage>
</organism>
<dbReference type="InterPro" id="IPR000515">
    <property type="entry name" value="MetI-like"/>
</dbReference>
<evidence type="ECO:0000313" key="9">
    <source>
        <dbReference type="EMBL" id="SCM76399.1"/>
    </source>
</evidence>
<evidence type="ECO:0000256" key="7">
    <source>
        <dbReference type="RuleBase" id="RU363032"/>
    </source>
</evidence>
<keyword evidence="4 7" id="KW-0812">Transmembrane</keyword>
<feature type="transmembrane region" description="Helical" evidence="7">
    <location>
        <begin position="246"/>
        <end position="268"/>
    </location>
</feature>
<feature type="transmembrane region" description="Helical" evidence="7">
    <location>
        <begin position="83"/>
        <end position="107"/>
    </location>
</feature>
<sequence length="286" mass="29999">MTLLLSAAPRNIGRRPSLTGGFAALLLAAFFAIAIAGPWLVPFDPAAIGAGMPFEPPSWQHPFGTDNFGRDVFSRVVIGTRQALATGLAATGLAVIVGTALGLWLAHRRGIVDEIVARILDVLISMPPLIMALLAVSVFGSNPALVVLTVAVLFAPRVARVVRAAALTVVTEDYVTAALLRGETTLAIVLRELLPNVAGTVFVEFSIRTGYAIVMIGSLSFLGFGSPPPTPEWGLMINEGYAAVNASFWPVLAPAAAMALLVIAVNLFTDDVSRLIGHSGPVEARR</sequence>
<dbReference type="GO" id="GO:0055085">
    <property type="term" value="P:transmembrane transport"/>
    <property type="evidence" value="ECO:0007669"/>
    <property type="project" value="InterPro"/>
</dbReference>
<evidence type="ECO:0000256" key="2">
    <source>
        <dbReference type="ARBA" id="ARBA00022448"/>
    </source>
</evidence>
<comment type="subcellular location">
    <subcellularLocation>
        <location evidence="1 7">Cell membrane</location>
        <topology evidence="1 7">Multi-pass membrane protein</topology>
    </subcellularLocation>
</comment>
<reference evidence="9" key="1">
    <citation type="submission" date="2016-08" db="EMBL/GenBank/DDBJ databases">
        <authorList>
            <person name="Seilhamer J.J."/>
        </authorList>
    </citation>
    <scope>NUCLEOTIDE SEQUENCE</scope>
    <source>
        <strain evidence="9">86</strain>
    </source>
</reference>
<evidence type="ECO:0000256" key="4">
    <source>
        <dbReference type="ARBA" id="ARBA00022692"/>
    </source>
</evidence>
<dbReference type="CDD" id="cd06261">
    <property type="entry name" value="TM_PBP2"/>
    <property type="match status" value="1"/>
</dbReference>
<dbReference type="PANTHER" id="PTHR43386:SF25">
    <property type="entry name" value="PEPTIDE ABC TRANSPORTER PERMEASE PROTEIN"/>
    <property type="match status" value="1"/>
</dbReference>
<dbReference type="AlphaFoldDB" id="A0A212LG88"/>
<dbReference type="PROSITE" id="PS50928">
    <property type="entry name" value="ABC_TM1"/>
    <property type="match status" value="1"/>
</dbReference>
<dbReference type="RefSeq" id="WP_288196589.1">
    <property type="nucleotide sequence ID" value="NZ_LT608334.1"/>
</dbReference>
<accession>A0A212LG88</accession>